<name>A0A1D9DXF3_9MICO</name>
<dbReference type="KEGG" id="rpla:A4Z71_00205"/>
<dbReference type="InterPro" id="IPR016032">
    <property type="entry name" value="Sig_transdc_resp-reg_C-effctor"/>
</dbReference>
<dbReference type="SMART" id="SM00448">
    <property type="entry name" value="REC"/>
    <property type="match status" value="1"/>
</dbReference>
<dbReference type="GO" id="GO:0006355">
    <property type="term" value="P:regulation of DNA-templated transcription"/>
    <property type="evidence" value="ECO:0007669"/>
    <property type="project" value="InterPro"/>
</dbReference>
<dbReference type="PANTHER" id="PTHR43214:SF44">
    <property type="entry name" value="TWO-COMPONENT RESPONSE REGULATOR"/>
    <property type="match status" value="1"/>
</dbReference>
<gene>
    <name evidence="5" type="ORF">A4Z71_00205</name>
</gene>
<dbReference type="InterPro" id="IPR036388">
    <property type="entry name" value="WH-like_DNA-bd_sf"/>
</dbReference>
<evidence type="ECO:0000313" key="5">
    <source>
        <dbReference type="EMBL" id="AOY55483.1"/>
    </source>
</evidence>
<dbReference type="GO" id="GO:0003677">
    <property type="term" value="F:DNA binding"/>
    <property type="evidence" value="ECO:0007669"/>
    <property type="project" value="UniProtKB-KW"/>
</dbReference>
<dbReference type="OrthoDB" id="5108892at2"/>
<feature type="domain" description="Response regulatory" evidence="4">
    <location>
        <begin position="10"/>
        <end position="125"/>
    </location>
</feature>
<reference evidence="5 6" key="1">
    <citation type="journal article" date="2016" name="Biochim. Biophys. Acta">
        <title>Photochemical characterization of actinorhodopsin and its functional existence in the natural host.</title>
        <authorList>
            <person name="Nakamura S."/>
            <person name="Kikukawa T."/>
            <person name="Tamogami J."/>
            <person name="Kamiya M."/>
            <person name="Aizawa T."/>
            <person name="Hahn M.W."/>
            <person name="Ihara K."/>
            <person name="Kamo N."/>
            <person name="Demura M."/>
        </authorList>
    </citation>
    <scope>NUCLEOTIDE SEQUENCE [LARGE SCALE GENOMIC DNA]</scope>
    <source>
        <strain evidence="5 6">MWH-Dar1</strain>
    </source>
</reference>
<evidence type="ECO:0000256" key="2">
    <source>
        <dbReference type="PROSITE-ProRule" id="PRU00169"/>
    </source>
</evidence>
<dbReference type="PROSITE" id="PS50110">
    <property type="entry name" value="RESPONSE_REGULATORY"/>
    <property type="match status" value="1"/>
</dbReference>
<dbReference type="InterPro" id="IPR000792">
    <property type="entry name" value="Tscrpt_reg_LuxR_C"/>
</dbReference>
<dbReference type="CDD" id="cd00156">
    <property type="entry name" value="REC"/>
    <property type="match status" value="1"/>
</dbReference>
<protein>
    <recommendedName>
        <fullName evidence="7">Response regulatory domain-containing protein</fullName>
    </recommendedName>
</protein>
<keyword evidence="1" id="KW-0238">DNA-binding</keyword>
<feature type="modified residue" description="4-aspartylphosphate" evidence="2">
    <location>
        <position position="59"/>
    </location>
</feature>
<dbReference type="SUPFAM" id="SSF52172">
    <property type="entry name" value="CheY-like"/>
    <property type="match status" value="1"/>
</dbReference>
<keyword evidence="6" id="KW-1185">Reference proteome</keyword>
<dbReference type="InterPro" id="IPR039420">
    <property type="entry name" value="WalR-like"/>
</dbReference>
<dbReference type="SMART" id="SM00421">
    <property type="entry name" value="HTH_LUXR"/>
    <property type="match status" value="1"/>
</dbReference>
<proteinExistence type="predicted"/>
<dbReference type="Pfam" id="PF00196">
    <property type="entry name" value="GerE"/>
    <property type="match status" value="1"/>
</dbReference>
<dbReference type="STRING" id="535712.A4Z71_00205"/>
<dbReference type="Pfam" id="PF00072">
    <property type="entry name" value="Response_reg"/>
    <property type="match status" value="1"/>
</dbReference>
<dbReference type="InterPro" id="IPR001789">
    <property type="entry name" value="Sig_transdc_resp-reg_receiver"/>
</dbReference>
<evidence type="ECO:0000256" key="1">
    <source>
        <dbReference type="ARBA" id="ARBA00023125"/>
    </source>
</evidence>
<dbReference type="GO" id="GO:0000160">
    <property type="term" value="P:phosphorelay signal transduction system"/>
    <property type="evidence" value="ECO:0007669"/>
    <property type="project" value="InterPro"/>
</dbReference>
<dbReference type="Proteomes" id="UP000243784">
    <property type="component" value="Chromosome"/>
</dbReference>
<feature type="domain" description="HTH luxR-type" evidence="3">
    <location>
        <begin position="138"/>
        <end position="203"/>
    </location>
</feature>
<dbReference type="Gene3D" id="1.10.10.10">
    <property type="entry name" value="Winged helix-like DNA-binding domain superfamily/Winged helix DNA-binding domain"/>
    <property type="match status" value="1"/>
</dbReference>
<dbReference type="EMBL" id="CP015208">
    <property type="protein sequence ID" value="AOY55483.1"/>
    <property type="molecule type" value="Genomic_DNA"/>
</dbReference>
<organism evidence="5 6">
    <name type="scientific">Candidatus Rhodoluna planktonica</name>
    <dbReference type="NCBI Taxonomy" id="535712"/>
    <lineage>
        <taxon>Bacteria</taxon>
        <taxon>Bacillati</taxon>
        <taxon>Actinomycetota</taxon>
        <taxon>Actinomycetes</taxon>
        <taxon>Micrococcales</taxon>
        <taxon>Microbacteriaceae</taxon>
        <taxon>Luna cluster</taxon>
        <taxon>Luna-1 subcluster</taxon>
        <taxon>Rhodoluna</taxon>
    </lineage>
</organism>
<dbReference type="PROSITE" id="PS50043">
    <property type="entry name" value="HTH_LUXR_2"/>
    <property type="match status" value="1"/>
</dbReference>
<evidence type="ECO:0000313" key="6">
    <source>
        <dbReference type="Proteomes" id="UP000243784"/>
    </source>
</evidence>
<keyword evidence="2" id="KW-0597">Phosphoprotein</keyword>
<evidence type="ECO:0008006" key="7">
    <source>
        <dbReference type="Google" id="ProtNLM"/>
    </source>
</evidence>
<sequence length="212" mass="23244">MSENSNFRRRILIVEDENLTRVLISNLLTSEGFEVQTADSALHASKLTKDFDPDALIVDISLGKGPTGIDLVHSLQATRPYLSFLVLSNFAAPPASIKELKSVAYLQKNQISDPKVLISALNSAMSKPDAAQNYPFKVPNEVSKLTAQQLKVLGLVAQGLSNSEIASRRNTTVESTEQMIGRIYKKLGLERNSAATLRVQATKIYRETLGNN</sequence>
<accession>A0A1D9DXF3</accession>
<evidence type="ECO:0000259" key="3">
    <source>
        <dbReference type="PROSITE" id="PS50043"/>
    </source>
</evidence>
<evidence type="ECO:0000259" key="4">
    <source>
        <dbReference type="PROSITE" id="PS50110"/>
    </source>
</evidence>
<dbReference type="RefSeq" id="WP_070954000.1">
    <property type="nucleotide sequence ID" value="NZ_CP015208.1"/>
</dbReference>
<dbReference type="Gene3D" id="3.40.50.2300">
    <property type="match status" value="1"/>
</dbReference>
<dbReference type="AlphaFoldDB" id="A0A1D9DXF3"/>
<dbReference type="InterPro" id="IPR011006">
    <property type="entry name" value="CheY-like_superfamily"/>
</dbReference>
<dbReference type="SUPFAM" id="SSF46894">
    <property type="entry name" value="C-terminal effector domain of the bipartite response regulators"/>
    <property type="match status" value="1"/>
</dbReference>
<dbReference type="PANTHER" id="PTHR43214">
    <property type="entry name" value="TWO-COMPONENT RESPONSE REGULATOR"/>
    <property type="match status" value="1"/>
</dbReference>